<sequence>MAKTIELDKCTRCGGLTASAGFWAAIPGEQVGSTSQEVYLPIVAWASLGVEHRAVISGEHGLLYYAPIGCVTLRFDANMLDEQGNELCLTAAGDIGGAVYYVPIARA</sequence>
<reference evidence="1" key="1">
    <citation type="journal article" date="2018" name="Genome Biol.">
        <title>SKESA: strategic k-mer extension for scrupulous assemblies.</title>
        <authorList>
            <person name="Souvorov A."/>
            <person name="Agarwala R."/>
            <person name="Lipman D.J."/>
        </authorList>
    </citation>
    <scope>NUCLEOTIDE SEQUENCE</scope>
    <source>
        <strain evidence="1">MA.01-02561</strain>
    </source>
</reference>
<evidence type="ECO:0000313" key="1">
    <source>
        <dbReference type="EMBL" id="HAF8328447.1"/>
    </source>
</evidence>
<reference evidence="1" key="2">
    <citation type="submission" date="2020-02" db="EMBL/GenBank/DDBJ databases">
        <authorList>
            <consortium name="NCBI Pathogen Detection Project"/>
        </authorList>
    </citation>
    <scope>NUCLEOTIDE SEQUENCE</scope>
    <source>
        <strain evidence="1">MA.01-02561</strain>
    </source>
</reference>
<protein>
    <submittedName>
        <fullName evidence="1">Uncharacterized protein</fullName>
    </submittedName>
</protein>
<comment type="caution">
    <text evidence="1">The sequence shown here is derived from an EMBL/GenBank/DDBJ whole genome shotgun (WGS) entry which is preliminary data.</text>
</comment>
<dbReference type="AlphaFoldDB" id="A0A753RA95"/>
<organism evidence="1">
    <name type="scientific">Salmonella enterica</name>
    <name type="common">Salmonella choleraesuis</name>
    <dbReference type="NCBI Taxonomy" id="28901"/>
    <lineage>
        <taxon>Bacteria</taxon>
        <taxon>Pseudomonadati</taxon>
        <taxon>Pseudomonadota</taxon>
        <taxon>Gammaproteobacteria</taxon>
        <taxon>Enterobacterales</taxon>
        <taxon>Enterobacteriaceae</taxon>
        <taxon>Salmonella</taxon>
    </lineage>
</organism>
<proteinExistence type="predicted"/>
<dbReference type="EMBL" id="DAAWLB010000015">
    <property type="protein sequence ID" value="HAF8328447.1"/>
    <property type="molecule type" value="Genomic_DNA"/>
</dbReference>
<accession>A0A753RA95</accession>
<gene>
    <name evidence="1" type="ORF">G5T60_004504</name>
</gene>
<name>A0A753RA95_SALER</name>